<dbReference type="EMBL" id="JAPYKS010000013">
    <property type="protein sequence ID" value="MEI9410711.1"/>
    <property type="molecule type" value="Genomic_DNA"/>
</dbReference>
<evidence type="ECO:0000313" key="1">
    <source>
        <dbReference type="EMBL" id="MEI9410711.1"/>
    </source>
</evidence>
<dbReference type="Pfam" id="PF23840">
    <property type="entry name" value="Phage_tail_terminator"/>
    <property type="match status" value="1"/>
</dbReference>
<sequence>MTIAAEIIERLGAISPQVFRMIEGAAAYASLTGEPKAMPAAYVLIEEEQSSENERMTGKVLQRTEADIAVVIATRNVADGTGGAAAGDIEELKAKVRSALIGFVPTGNPAGDPVEHISGNLLRMKSGVVWQRELFGAAYYQEEQP</sequence>
<evidence type="ECO:0000313" key="2">
    <source>
        <dbReference type="Proteomes" id="UP001387293"/>
    </source>
</evidence>
<organism evidence="1 2">
    <name type="scientific">Mesorhizobium salmacidum</name>
    <dbReference type="NCBI Taxonomy" id="3015171"/>
    <lineage>
        <taxon>Bacteria</taxon>
        <taxon>Pseudomonadati</taxon>
        <taxon>Pseudomonadota</taxon>
        <taxon>Alphaproteobacteria</taxon>
        <taxon>Hyphomicrobiales</taxon>
        <taxon>Phyllobacteriaceae</taxon>
        <taxon>Mesorhizobium</taxon>
    </lineage>
</organism>
<accession>A0ABU8KZY8</accession>
<dbReference type="Proteomes" id="UP001387293">
    <property type="component" value="Unassembled WGS sequence"/>
</dbReference>
<keyword evidence="2" id="KW-1185">Reference proteome</keyword>
<reference evidence="1 2" key="1">
    <citation type="submission" date="2022-12" db="EMBL/GenBank/DDBJ databases">
        <authorList>
            <person name="Muema E."/>
        </authorList>
    </citation>
    <scope>NUCLEOTIDE SEQUENCE [LARGE SCALE GENOMIC DNA]</scope>
    <source>
        <strain evidence="2">1326</strain>
    </source>
</reference>
<name>A0ABU8KZY8_9HYPH</name>
<dbReference type="RefSeq" id="WP_337107435.1">
    <property type="nucleotide sequence ID" value="NZ_JAPYKS010000013.1"/>
</dbReference>
<comment type="caution">
    <text evidence="1">The sequence shown here is derived from an EMBL/GenBank/DDBJ whole genome shotgun (WGS) entry which is preliminary data.</text>
</comment>
<protein>
    <submittedName>
        <fullName evidence="1">Uncharacterized protein</fullName>
    </submittedName>
</protein>
<gene>
    <name evidence="1" type="ORF">O7A60_18340</name>
</gene>
<dbReference type="InterPro" id="IPR056912">
    <property type="entry name" value="Phage_JBD30_tail_term-like"/>
</dbReference>
<proteinExistence type="predicted"/>